<name>W5SWA9_9SPIR</name>
<dbReference type="EMBL" id="CP005746">
    <property type="protein sequence ID" value="AHH11177.1"/>
    <property type="molecule type" value="Genomic_DNA"/>
</dbReference>
<gene>
    <name evidence="1" type="ORF">BCO_0029200</name>
</gene>
<sequence>MRNVMSVKINRSKLLLSLLLSGCSLNKNGYVTYSSGVYASVNLKIKYEIKEKRGEVNLKSEDHRVINYLKDMLMNFEHFMLGMHQKFFKSYTSDEFNSLLAGFAKDGIGSG</sequence>
<geneLocation type="plasmid" evidence="1 2">
    <name>unnamed</name>
</geneLocation>
<organism evidence="1">
    <name type="scientific">Borrelia coriaceae ATCC 43381</name>
    <dbReference type="NCBI Taxonomy" id="1408429"/>
    <lineage>
        <taxon>Bacteria</taxon>
        <taxon>Pseudomonadati</taxon>
        <taxon>Spirochaetota</taxon>
        <taxon>Spirochaetia</taxon>
        <taxon>Spirochaetales</taxon>
        <taxon>Borreliaceae</taxon>
        <taxon>Borrelia</taxon>
    </lineage>
</organism>
<dbReference type="HOGENOM" id="CLU_2153451_0_0_12"/>
<dbReference type="Proteomes" id="UP000019330">
    <property type="component" value="Plasmid unnamed"/>
</dbReference>
<accession>W5SWA9</accession>
<proteinExistence type="predicted"/>
<reference evidence="1" key="1">
    <citation type="submission" date="2013-04" db="EMBL/GenBank/DDBJ databases">
        <title>Comparative Genomics of Relapsing Fever Spirochetes.</title>
        <authorList>
            <person name="Schwan T.G."/>
            <person name="Raffel S.J."/>
            <person name="Porcella S.F."/>
            <person name="Martens C.A."/>
            <person name="Bruno D.P."/>
            <person name="Ricklefs S.M."/>
            <person name="Barbian K.B."/>
        </authorList>
    </citation>
    <scope>NUCLEOTIDE SEQUENCE</scope>
    <source>
        <strain evidence="1">Co53</strain>
        <plasmid evidence="1">unnamed</plasmid>
    </source>
</reference>
<keyword evidence="2" id="KW-1185">Reference proteome</keyword>
<evidence type="ECO:0000313" key="2">
    <source>
        <dbReference type="Proteomes" id="UP000019330"/>
    </source>
</evidence>
<dbReference type="AlphaFoldDB" id="W5SWA9"/>
<protein>
    <submittedName>
        <fullName evidence="1">Uncharacterized protein</fullName>
    </submittedName>
</protein>
<evidence type="ECO:0000313" key="1">
    <source>
        <dbReference type="EMBL" id="AHH11177.1"/>
    </source>
</evidence>
<keyword evidence="1" id="KW-0614">Plasmid</keyword>